<dbReference type="GO" id="GO:0005829">
    <property type="term" value="C:cytosol"/>
    <property type="evidence" value="ECO:0007669"/>
    <property type="project" value="TreeGrafter"/>
</dbReference>
<keyword evidence="16" id="KW-1185">Reference proteome</keyword>
<comment type="catalytic activity">
    <reaction evidence="10">
        <text>(S)-2,3,4,5-tetrahydrodipicolinate + NADP(+) + H2O = (2S,4S)-4-hydroxy-2,3,4,5-tetrahydrodipicolinate + NADPH + H(+)</text>
        <dbReference type="Rhea" id="RHEA:35331"/>
        <dbReference type="ChEBI" id="CHEBI:15377"/>
        <dbReference type="ChEBI" id="CHEBI:15378"/>
        <dbReference type="ChEBI" id="CHEBI:16845"/>
        <dbReference type="ChEBI" id="CHEBI:57783"/>
        <dbReference type="ChEBI" id="CHEBI:58349"/>
        <dbReference type="ChEBI" id="CHEBI:67139"/>
        <dbReference type="EC" id="1.17.1.8"/>
    </reaction>
</comment>
<dbReference type="InterPro" id="IPR036291">
    <property type="entry name" value="NAD(P)-bd_dom_sf"/>
</dbReference>
<dbReference type="InterPro" id="IPR022663">
    <property type="entry name" value="DapB_C"/>
</dbReference>
<dbReference type="Proteomes" id="UP000295221">
    <property type="component" value="Unassembled WGS sequence"/>
</dbReference>
<dbReference type="SUPFAM" id="SSF55347">
    <property type="entry name" value="Glyceraldehyde-3-phosphate dehydrogenase-like, C-terminal domain"/>
    <property type="match status" value="1"/>
</dbReference>
<evidence type="ECO:0000259" key="13">
    <source>
        <dbReference type="Pfam" id="PF01113"/>
    </source>
</evidence>
<evidence type="ECO:0000256" key="7">
    <source>
        <dbReference type="ARBA" id="ARBA00023154"/>
    </source>
</evidence>
<keyword evidence="2" id="KW-0028">Amino-acid biosynthesis</keyword>
<proteinExistence type="inferred from homology"/>
<comment type="similarity">
    <text evidence="1">Belongs to the DapB family.</text>
</comment>
<dbReference type="Gene3D" id="3.40.50.720">
    <property type="entry name" value="NAD(P)-binding Rossmann-like Domain"/>
    <property type="match status" value="1"/>
</dbReference>
<comment type="catalytic activity">
    <reaction evidence="11">
        <text>(S)-2,3,4,5-tetrahydrodipicolinate + NAD(+) + H2O = (2S,4S)-4-hydroxy-2,3,4,5-tetrahydrodipicolinate + NADH + H(+)</text>
        <dbReference type="Rhea" id="RHEA:35323"/>
        <dbReference type="ChEBI" id="CHEBI:15377"/>
        <dbReference type="ChEBI" id="CHEBI:15378"/>
        <dbReference type="ChEBI" id="CHEBI:16845"/>
        <dbReference type="ChEBI" id="CHEBI:57540"/>
        <dbReference type="ChEBI" id="CHEBI:57945"/>
        <dbReference type="ChEBI" id="CHEBI:67139"/>
        <dbReference type="EC" id="1.17.1.8"/>
    </reaction>
</comment>
<evidence type="ECO:0000256" key="6">
    <source>
        <dbReference type="ARBA" id="ARBA00023027"/>
    </source>
</evidence>
<protein>
    <recommendedName>
        <fullName evidence="9 12">4-hydroxy-tetrahydrodipicolinate reductase</fullName>
        <ecNumber evidence="9 12">1.17.1.8</ecNumber>
    </recommendedName>
</protein>
<dbReference type="SUPFAM" id="SSF51735">
    <property type="entry name" value="NAD(P)-binding Rossmann-fold domains"/>
    <property type="match status" value="1"/>
</dbReference>
<dbReference type="PIRSF" id="PIRSF000161">
    <property type="entry name" value="DHPR"/>
    <property type="match status" value="1"/>
</dbReference>
<dbReference type="CDD" id="cd02274">
    <property type="entry name" value="DHDPR_N"/>
    <property type="match status" value="1"/>
</dbReference>
<dbReference type="PANTHER" id="PTHR20836">
    <property type="entry name" value="DIHYDRODIPICOLINATE REDUCTASE"/>
    <property type="match status" value="1"/>
</dbReference>
<reference evidence="15 16" key="1">
    <citation type="submission" date="2019-03" db="EMBL/GenBank/DDBJ databases">
        <title>Genomic Encyclopedia of Type Strains, Phase IV (KMG-IV): sequencing the most valuable type-strain genomes for metagenomic binning, comparative biology and taxonomic classification.</title>
        <authorList>
            <person name="Goeker M."/>
        </authorList>
    </citation>
    <scope>NUCLEOTIDE SEQUENCE [LARGE SCALE GENOMIC DNA]</scope>
    <source>
        <strain evidence="15 16">DSM 24179</strain>
    </source>
</reference>
<evidence type="ECO:0000313" key="16">
    <source>
        <dbReference type="Proteomes" id="UP000295221"/>
    </source>
</evidence>
<name>A0A4R2G6L9_9BACT</name>
<evidence type="ECO:0000256" key="1">
    <source>
        <dbReference type="ARBA" id="ARBA00006642"/>
    </source>
</evidence>
<keyword evidence="7" id="KW-0457">Lysine biosynthesis</keyword>
<dbReference type="GO" id="GO:0008839">
    <property type="term" value="F:4-hydroxy-tetrahydrodipicolinate reductase"/>
    <property type="evidence" value="ECO:0007669"/>
    <property type="project" value="UniProtKB-UniRule"/>
</dbReference>
<dbReference type="OrthoDB" id="9790352at2"/>
<keyword evidence="3" id="KW-0521">NADP</keyword>
<evidence type="ECO:0000259" key="14">
    <source>
        <dbReference type="Pfam" id="PF05173"/>
    </source>
</evidence>
<keyword evidence="6" id="KW-0520">NAD</keyword>
<evidence type="ECO:0000256" key="12">
    <source>
        <dbReference type="NCBIfam" id="TIGR00036"/>
    </source>
</evidence>
<evidence type="ECO:0000256" key="8">
    <source>
        <dbReference type="ARBA" id="ARBA00037922"/>
    </source>
</evidence>
<gene>
    <name evidence="15" type="ORF">EV194_1215</name>
</gene>
<evidence type="ECO:0000256" key="4">
    <source>
        <dbReference type="ARBA" id="ARBA00022915"/>
    </source>
</evidence>
<evidence type="ECO:0000256" key="5">
    <source>
        <dbReference type="ARBA" id="ARBA00023002"/>
    </source>
</evidence>
<evidence type="ECO:0000256" key="11">
    <source>
        <dbReference type="ARBA" id="ARBA00049396"/>
    </source>
</evidence>
<dbReference type="Gene3D" id="3.30.360.10">
    <property type="entry name" value="Dihydrodipicolinate Reductase, domain 2"/>
    <property type="match status" value="1"/>
</dbReference>
<dbReference type="InterPro" id="IPR023940">
    <property type="entry name" value="DHDPR_bac"/>
</dbReference>
<accession>A0A4R2G6L9</accession>
<dbReference type="GO" id="GO:0019877">
    <property type="term" value="P:diaminopimelate biosynthetic process"/>
    <property type="evidence" value="ECO:0007669"/>
    <property type="project" value="UniProtKB-KW"/>
</dbReference>
<evidence type="ECO:0000313" key="15">
    <source>
        <dbReference type="EMBL" id="TCO03293.1"/>
    </source>
</evidence>
<dbReference type="PANTHER" id="PTHR20836:SF0">
    <property type="entry name" value="4-HYDROXY-TETRAHYDRODIPICOLINATE REDUCTASE 1, CHLOROPLASTIC-RELATED"/>
    <property type="match status" value="1"/>
</dbReference>
<dbReference type="InterPro" id="IPR000846">
    <property type="entry name" value="DapB_N"/>
</dbReference>
<sequence>MRIALIGYGKMGKTIEKIAESRGHEVVARIDPFSGEDFSAPGLPTADVAIEFTMPDAAYNNYMECFKHHVPVVSGTTGWLEKLPAIKEKCKNEGQTFFYASNFSVGVNIFFELNRHLAKLMNTQNGYEVEMTEVHHTQKLDAPSGTAISLAEDIIENINRKKKWELDLQSSSDAIKIKAEREGDVPGIHTIKYESEVDEIIIHHSAKTRQGFALGAVLAAEFAAKNKGFLTMKDMLKF</sequence>
<dbReference type="GO" id="GO:0009089">
    <property type="term" value="P:lysine biosynthetic process via diaminopimelate"/>
    <property type="evidence" value="ECO:0007669"/>
    <property type="project" value="UniProtKB-UniRule"/>
</dbReference>
<feature type="domain" description="Dihydrodipicolinate reductase N-terminal" evidence="13">
    <location>
        <begin position="1"/>
        <end position="103"/>
    </location>
</feature>
<keyword evidence="5" id="KW-0560">Oxidoreductase</keyword>
<dbReference type="Pfam" id="PF05173">
    <property type="entry name" value="DapB_C"/>
    <property type="match status" value="1"/>
</dbReference>
<dbReference type="RefSeq" id="WP_132435493.1">
    <property type="nucleotide sequence ID" value="NZ_SLWK01000021.1"/>
</dbReference>
<evidence type="ECO:0000256" key="9">
    <source>
        <dbReference type="ARBA" id="ARBA00038983"/>
    </source>
</evidence>
<dbReference type="NCBIfam" id="TIGR00036">
    <property type="entry name" value="dapB"/>
    <property type="match status" value="1"/>
</dbReference>
<comment type="caution">
    <text evidence="15">The sequence shown here is derived from an EMBL/GenBank/DDBJ whole genome shotgun (WGS) entry which is preliminary data.</text>
</comment>
<dbReference type="EC" id="1.17.1.8" evidence="9 12"/>
<dbReference type="AlphaFoldDB" id="A0A4R2G6L9"/>
<feature type="domain" description="Dihydrodipicolinate reductase C-terminal" evidence="14">
    <location>
        <begin position="106"/>
        <end position="236"/>
    </location>
</feature>
<dbReference type="EMBL" id="SLWK01000021">
    <property type="protein sequence ID" value="TCO03293.1"/>
    <property type="molecule type" value="Genomic_DNA"/>
</dbReference>
<dbReference type="Pfam" id="PF01113">
    <property type="entry name" value="DapB_N"/>
    <property type="match status" value="1"/>
</dbReference>
<evidence type="ECO:0000256" key="3">
    <source>
        <dbReference type="ARBA" id="ARBA00022857"/>
    </source>
</evidence>
<keyword evidence="4" id="KW-0220">Diaminopimelate biosynthesis</keyword>
<evidence type="ECO:0000256" key="2">
    <source>
        <dbReference type="ARBA" id="ARBA00022605"/>
    </source>
</evidence>
<evidence type="ECO:0000256" key="10">
    <source>
        <dbReference type="ARBA" id="ARBA00049080"/>
    </source>
</evidence>
<comment type="pathway">
    <text evidence="8">Amino-acid biosynthesis; L-lysine biosynthesis via DAP pathway; (S)-tetrahydrodipicolinate from L-aspartate: step 4/4.</text>
</comment>
<organism evidence="15 16">
    <name type="scientific">Natronoflexus pectinivorans</name>
    <dbReference type="NCBI Taxonomy" id="682526"/>
    <lineage>
        <taxon>Bacteria</taxon>
        <taxon>Pseudomonadati</taxon>
        <taxon>Bacteroidota</taxon>
        <taxon>Bacteroidia</taxon>
        <taxon>Marinilabiliales</taxon>
        <taxon>Marinilabiliaceae</taxon>
        <taxon>Natronoflexus</taxon>
    </lineage>
</organism>